<comment type="caution">
    <text evidence="2">The sequence shown here is derived from an EMBL/GenBank/DDBJ whole genome shotgun (WGS) entry which is preliminary data.</text>
</comment>
<accession>A0A424YES1</accession>
<dbReference type="AlphaFoldDB" id="A0A424YES1"/>
<evidence type="ECO:0000259" key="1">
    <source>
        <dbReference type="Pfam" id="PF02698"/>
    </source>
</evidence>
<dbReference type="Proteomes" id="UP000285138">
    <property type="component" value="Unassembled WGS sequence"/>
</dbReference>
<dbReference type="PANTHER" id="PTHR30336">
    <property type="entry name" value="INNER MEMBRANE PROTEIN, PROBABLE PERMEASE"/>
    <property type="match status" value="1"/>
</dbReference>
<dbReference type="Pfam" id="PF02698">
    <property type="entry name" value="DUF218"/>
    <property type="match status" value="1"/>
</dbReference>
<reference evidence="2 3" key="1">
    <citation type="submission" date="2018-08" db="EMBL/GenBank/DDBJ databases">
        <title>The metabolism and importance of syntrophic acetate oxidation coupled to methane or sulfide production in haloalkaline environments.</title>
        <authorList>
            <person name="Timmers P.H.A."/>
            <person name="Vavourakis C.D."/>
            <person name="Sorokin D.Y."/>
            <person name="Sinninghe Damste J.S."/>
            <person name="Muyzer G."/>
            <person name="Stams A.J.M."/>
            <person name="Plugge C.M."/>
        </authorList>
    </citation>
    <scope>NUCLEOTIDE SEQUENCE [LARGE SCALE GENOMIC DNA]</scope>
    <source>
        <strain evidence="2">MSAO_Bac1</strain>
    </source>
</reference>
<organism evidence="2 3">
    <name type="scientific">Candidatus Syntrophonatronum acetioxidans</name>
    <dbReference type="NCBI Taxonomy" id="1795816"/>
    <lineage>
        <taxon>Bacteria</taxon>
        <taxon>Bacillati</taxon>
        <taxon>Bacillota</taxon>
        <taxon>Clostridia</taxon>
        <taxon>Eubacteriales</taxon>
        <taxon>Syntrophomonadaceae</taxon>
        <taxon>Candidatus Syntrophonatronum</taxon>
    </lineage>
</organism>
<dbReference type="CDD" id="cd06259">
    <property type="entry name" value="YdcF-like"/>
    <property type="match status" value="1"/>
</dbReference>
<protein>
    <submittedName>
        <fullName evidence="2">YdcF family protein</fullName>
    </submittedName>
</protein>
<gene>
    <name evidence="2" type="ORF">D5R97_04920</name>
</gene>
<evidence type="ECO:0000313" key="2">
    <source>
        <dbReference type="EMBL" id="RQD76086.1"/>
    </source>
</evidence>
<dbReference type="GO" id="GO:0005886">
    <property type="term" value="C:plasma membrane"/>
    <property type="evidence" value="ECO:0007669"/>
    <property type="project" value="TreeGrafter"/>
</dbReference>
<dbReference type="EMBL" id="QZAA01000131">
    <property type="protein sequence ID" value="RQD76086.1"/>
    <property type="molecule type" value="Genomic_DNA"/>
</dbReference>
<dbReference type="GO" id="GO:0043164">
    <property type="term" value="P:Gram-negative-bacterium-type cell wall biogenesis"/>
    <property type="evidence" value="ECO:0007669"/>
    <property type="project" value="TreeGrafter"/>
</dbReference>
<proteinExistence type="predicted"/>
<dbReference type="InterPro" id="IPR014729">
    <property type="entry name" value="Rossmann-like_a/b/a_fold"/>
</dbReference>
<dbReference type="GO" id="GO:0000270">
    <property type="term" value="P:peptidoglycan metabolic process"/>
    <property type="evidence" value="ECO:0007669"/>
    <property type="project" value="TreeGrafter"/>
</dbReference>
<evidence type="ECO:0000313" key="3">
    <source>
        <dbReference type="Proteomes" id="UP000285138"/>
    </source>
</evidence>
<dbReference type="PANTHER" id="PTHR30336:SF4">
    <property type="entry name" value="ENVELOPE BIOGENESIS FACTOR ELYC"/>
    <property type="match status" value="1"/>
</dbReference>
<name>A0A424YES1_9FIRM</name>
<sequence>MVKTPKRKGLFITGFLIFFLLLFLIIFIPRAGHLLVAEDSLEESDIIVVLMGSLPERVLEGVDVFHQGYAPRVVMFQTDMRGYEDLYHRGVEIPDQAALSAMAAEKMGVPGDRIEVIECGTLSTQDEAVCLRNYLKNEEGTNSVILVTSNYHSARSKIIFEKALEGLDREVEVISRPSRYDAFDPQGWWKDREDAKRVVMEYIKFIHFYLLEQFKL</sequence>
<feature type="domain" description="DUF218" evidence="1">
    <location>
        <begin position="45"/>
        <end position="203"/>
    </location>
</feature>
<dbReference type="InterPro" id="IPR003848">
    <property type="entry name" value="DUF218"/>
</dbReference>
<dbReference type="Gene3D" id="3.40.50.620">
    <property type="entry name" value="HUPs"/>
    <property type="match status" value="1"/>
</dbReference>
<dbReference type="InterPro" id="IPR051599">
    <property type="entry name" value="Cell_Envelope_Assoc"/>
</dbReference>